<keyword evidence="10" id="KW-0378">Hydrolase</keyword>
<keyword evidence="11" id="KW-0106">Calcium</keyword>
<dbReference type="FunFam" id="2.40.50.90:FF:000029">
    <property type="entry name" value="Probable endonuclease lcl3"/>
    <property type="match status" value="1"/>
</dbReference>
<keyword evidence="19" id="KW-1185">Reference proteome</keyword>
<organism evidence="18 19">
    <name type="scientific">Knufia fluminis</name>
    <dbReference type="NCBI Taxonomy" id="191047"/>
    <lineage>
        <taxon>Eukaryota</taxon>
        <taxon>Fungi</taxon>
        <taxon>Dikarya</taxon>
        <taxon>Ascomycota</taxon>
        <taxon>Pezizomycotina</taxon>
        <taxon>Eurotiomycetes</taxon>
        <taxon>Chaetothyriomycetidae</taxon>
        <taxon>Chaetothyriales</taxon>
        <taxon>Trichomeriaceae</taxon>
        <taxon>Knufia</taxon>
    </lineage>
</organism>
<dbReference type="InterPro" id="IPR035437">
    <property type="entry name" value="SNase_OB-fold_sf"/>
</dbReference>
<evidence type="ECO:0000256" key="2">
    <source>
        <dbReference type="ARBA" id="ARBA00004173"/>
    </source>
</evidence>
<evidence type="ECO:0000256" key="14">
    <source>
        <dbReference type="ARBA" id="ARBA00023136"/>
    </source>
</evidence>
<evidence type="ECO:0000256" key="13">
    <source>
        <dbReference type="ARBA" id="ARBA00023128"/>
    </source>
</evidence>
<reference evidence="18 19" key="1">
    <citation type="submission" date="2022-12" db="EMBL/GenBank/DDBJ databases">
        <title>Genomic features and morphological characterization of a novel Knufia sp. strain isolated from spacecraft assembly facility.</title>
        <authorList>
            <person name="Teixeira M."/>
            <person name="Chander A.M."/>
            <person name="Stajich J.E."/>
            <person name="Venkateswaran K."/>
        </authorList>
    </citation>
    <scope>NUCLEOTIDE SEQUENCE [LARGE SCALE GENOMIC DNA]</scope>
    <source>
        <strain evidence="18 19">FJI-L2-BK-P2</strain>
    </source>
</reference>
<dbReference type="GO" id="GO:0046872">
    <property type="term" value="F:metal ion binding"/>
    <property type="evidence" value="ECO:0007669"/>
    <property type="project" value="UniProtKB-KW"/>
</dbReference>
<evidence type="ECO:0000256" key="5">
    <source>
        <dbReference type="ARBA" id="ARBA00014651"/>
    </source>
</evidence>
<dbReference type="GO" id="GO:0016020">
    <property type="term" value="C:membrane"/>
    <property type="evidence" value="ECO:0007669"/>
    <property type="project" value="UniProtKB-SubCell"/>
</dbReference>
<evidence type="ECO:0000256" key="3">
    <source>
        <dbReference type="ARBA" id="ARBA00005435"/>
    </source>
</evidence>
<evidence type="ECO:0000313" key="19">
    <source>
        <dbReference type="Proteomes" id="UP001316803"/>
    </source>
</evidence>
<dbReference type="PROSITE" id="PS50830">
    <property type="entry name" value="TNASE_3"/>
    <property type="match status" value="1"/>
</dbReference>
<feature type="transmembrane region" description="Helical" evidence="16">
    <location>
        <begin position="71"/>
        <end position="89"/>
    </location>
</feature>
<dbReference type="PANTHER" id="PTHR12302">
    <property type="entry name" value="EBNA2 BINDING PROTEIN P100"/>
    <property type="match status" value="1"/>
</dbReference>
<dbReference type="SMART" id="SM00318">
    <property type="entry name" value="SNc"/>
    <property type="match status" value="1"/>
</dbReference>
<dbReference type="PANTHER" id="PTHR12302:SF3">
    <property type="entry name" value="SERINE_THREONINE-PROTEIN KINASE 31"/>
    <property type="match status" value="1"/>
</dbReference>
<dbReference type="GO" id="GO:0005739">
    <property type="term" value="C:mitochondrion"/>
    <property type="evidence" value="ECO:0007669"/>
    <property type="project" value="UniProtKB-SubCell"/>
</dbReference>
<keyword evidence="13" id="KW-0496">Mitochondrion</keyword>
<accession>A0AAN8EJN6</accession>
<evidence type="ECO:0000256" key="7">
    <source>
        <dbReference type="ARBA" id="ARBA00022722"/>
    </source>
</evidence>
<evidence type="ECO:0000256" key="16">
    <source>
        <dbReference type="SAM" id="Phobius"/>
    </source>
</evidence>
<dbReference type="InterPro" id="IPR016071">
    <property type="entry name" value="Staphylococal_nuclease_OB-fold"/>
</dbReference>
<evidence type="ECO:0000256" key="10">
    <source>
        <dbReference type="ARBA" id="ARBA00022801"/>
    </source>
</evidence>
<name>A0AAN8EJN6_9EURO</name>
<evidence type="ECO:0000256" key="6">
    <source>
        <dbReference type="ARBA" id="ARBA00022692"/>
    </source>
</evidence>
<evidence type="ECO:0000256" key="9">
    <source>
        <dbReference type="ARBA" id="ARBA00022759"/>
    </source>
</evidence>
<evidence type="ECO:0000256" key="1">
    <source>
        <dbReference type="ARBA" id="ARBA00004167"/>
    </source>
</evidence>
<dbReference type="SUPFAM" id="SSF50199">
    <property type="entry name" value="Staphylococcal nuclease"/>
    <property type="match status" value="1"/>
</dbReference>
<dbReference type="Pfam" id="PF00565">
    <property type="entry name" value="SNase"/>
    <property type="match status" value="1"/>
</dbReference>
<gene>
    <name evidence="18" type="primary">lcl3</name>
    <name evidence="18" type="ORF">OHC33_001793</name>
</gene>
<keyword evidence="7" id="KW-0540">Nuclease</keyword>
<evidence type="ECO:0000313" key="18">
    <source>
        <dbReference type="EMBL" id="KAK5957419.1"/>
    </source>
</evidence>
<dbReference type="GO" id="GO:0016787">
    <property type="term" value="F:hydrolase activity"/>
    <property type="evidence" value="ECO:0007669"/>
    <property type="project" value="UniProtKB-KW"/>
</dbReference>
<keyword evidence="8" id="KW-0479">Metal-binding</keyword>
<comment type="similarity">
    <text evidence="3">Belongs to the LCL3 family.</text>
</comment>
<dbReference type="Gene3D" id="2.40.50.90">
    <property type="match status" value="1"/>
</dbReference>
<keyword evidence="9 18" id="KW-0255">Endonuclease</keyword>
<sequence>MPWPKFWSSSATDTTNNSHSPTDAVTQQAADLKSRAQQTASNLRHEASHSDTFTSLTTSKPSFLTALTQPTTILATTVLTTTIISLFTLQRRFLRRFPTATDIPSTYILPSQRRFTRSLFGHVSSIGDADNFRLFHTPLGRLAFWGLLRKIPDDAKSLRNNTIHIRLAGVDAPELSHFGRPAQPYSRDAMDWLTKYLRGRRVRCYVHKADQYGRVVATVYVRKGILRRDVGLQMLRAGLAGMYEAKSGTEFGGEGFEEKYRAAEEWARKKRVGMWSDKKTLETPREYKNRFREGGGGGEGKG</sequence>
<protein>
    <recommendedName>
        <fullName evidence="4">Probable endonuclease LCL3</fullName>
    </recommendedName>
    <alternativeName>
        <fullName evidence="5">Probable endonuclease lcl3</fullName>
    </alternativeName>
</protein>
<dbReference type="GO" id="GO:0004519">
    <property type="term" value="F:endonuclease activity"/>
    <property type="evidence" value="ECO:0007669"/>
    <property type="project" value="UniProtKB-KW"/>
</dbReference>
<comment type="subcellular location">
    <subcellularLocation>
        <location evidence="1">Membrane</location>
        <topology evidence="1">Single-pass membrane protein</topology>
    </subcellularLocation>
    <subcellularLocation>
        <location evidence="2">Mitochondrion</location>
    </subcellularLocation>
</comment>
<proteinExistence type="inferred from homology"/>
<evidence type="ECO:0000256" key="15">
    <source>
        <dbReference type="SAM" id="MobiDB-lite"/>
    </source>
</evidence>
<dbReference type="EMBL" id="JAKLMC020000003">
    <property type="protein sequence ID" value="KAK5957419.1"/>
    <property type="molecule type" value="Genomic_DNA"/>
</dbReference>
<evidence type="ECO:0000256" key="4">
    <source>
        <dbReference type="ARBA" id="ARBA00013404"/>
    </source>
</evidence>
<evidence type="ECO:0000256" key="8">
    <source>
        <dbReference type="ARBA" id="ARBA00022723"/>
    </source>
</evidence>
<evidence type="ECO:0000259" key="17">
    <source>
        <dbReference type="PROSITE" id="PS50830"/>
    </source>
</evidence>
<dbReference type="Proteomes" id="UP001316803">
    <property type="component" value="Unassembled WGS sequence"/>
</dbReference>
<feature type="domain" description="TNase-like" evidence="17">
    <location>
        <begin position="117"/>
        <end position="277"/>
    </location>
</feature>
<keyword evidence="14 16" id="KW-0472">Membrane</keyword>
<comment type="caution">
    <text evidence="18">The sequence shown here is derived from an EMBL/GenBank/DDBJ whole genome shotgun (WGS) entry which is preliminary data.</text>
</comment>
<keyword evidence="12 16" id="KW-1133">Transmembrane helix</keyword>
<evidence type="ECO:0000256" key="12">
    <source>
        <dbReference type="ARBA" id="ARBA00022989"/>
    </source>
</evidence>
<feature type="compositionally biased region" description="Polar residues" evidence="15">
    <location>
        <begin position="7"/>
        <end position="42"/>
    </location>
</feature>
<evidence type="ECO:0000256" key="11">
    <source>
        <dbReference type="ARBA" id="ARBA00022837"/>
    </source>
</evidence>
<feature type="region of interest" description="Disordered" evidence="15">
    <location>
        <begin position="1"/>
        <end position="54"/>
    </location>
</feature>
<dbReference type="AlphaFoldDB" id="A0AAN8EJN6"/>
<keyword evidence="6 16" id="KW-0812">Transmembrane</keyword>